<feature type="transmembrane region" description="Helical" evidence="1">
    <location>
        <begin position="6"/>
        <end position="25"/>
    </location>
</feature>
<protein>
    <submittedName>
        <fullName evidence="2">Uncharacterized protein</fullName>
    </submittedName>
</protein>
<evidence type="ECO:0000313" key="3">
    <source>
        <dbReference type="Proteomes" id="UP000035481"/>
    </source>
</evidence>
<proteinExistence type="predicted"/>
<keyword evidence="1" id="KW-0812">Transmembrane</keyword>
<name>A0A0G9H329_9GAMM</name>
<keyword evidence="1" id="KW-1133">Transmembrane helix</keyword>
<reference evidence="2 3" key="1">
    <citation type="journal article" date="2015" name="Antonie Van Leeuwenhoek">
        <title>A phylogenomic and molecular marker based taxonomic framework for the order Xanthomonadales: proposal to transfer the families Algiphilaceae and Solimonadaceae to the order Nevskiales ord. nov. and to create a new family within the order Xanthomonadales, the family Rhodanobacteraceae fam. nov., containing the genus Rhodanobacter and its closest relatives.</title>
        <authorList>
            <person name="Naushad S."/>
            <person name="Adeolu M."/>
            <person name="Wong S."/>
            <person name="Sohail M."/>
            <person name="Schellhorn H.E."/>
            <person name="Gupta R.S."/>
        </authorList>
    </citation>
    <scope>NUCLEOTIDE SEQUENCE [LARGE SCALE GENOMIC DNA]</scope>
    <source>
        <strain evidence="2 3">DSM 16301</strain>
    </source>
</reference>
<accession>A0A0G9H329</accession>
<dbReference type="RefSeq" id="WP_046971291.1">
    <property type="nucleotide sequence ID" value="NZ_JPLA01000020.1"/>
</dbReference>
<evidence type="ECO:0000256" key="1">
    <source>
        <dbReference type="SAM" id="Phobius"/>
    </source>
</evidence>
<dbReference type="STRING" id="1440762.Y882_07670"/>
<dbReference type="Proteomes" id="UP000035481">
    <property type="component" value="Unassembled WGS sequence"/>
</dbReference>
<feature type="transmembrane region" description="Helical" evidence="1">
    <location>
        <begin position="32"/>
        <end position="56"/>
    </location>
</feature>
<dbReference type="PATRIC" id="fig|1440762.4.peg.1019"/>
<dbReference type="AlphaFoldDB" id="A0A0G9H329"/>
<gene>
    <name evidence="2" type="ORF">Y882_07670</name>
</gene>
<organism evidence="2 3">
    <name type="scientific">Dyella japonica DSM 16301</name>
    <dbReference type="NCBI Taxonomy" id="1440762"/>
    <lineage>
        <taxon>Bacteria</taxon>
        <taxon>Pseudomonadati</taxon>
        <taxon>Pseudomonadota</taxon>
        <taxon>Gammaproteobacteria</taxon>
        <taxon>Lysobacterales</taxon>
        <taxon>Rhodanobacteraceae</taxon>
        <taxon>Dyella</taxon>
    </lineage>
</organism>
<dbReference type="EMBL" id="JPLA01000020">
    <property type="protein sequence ID" value="KLD64225.1"/>
    <property type="molecule type" value="Genomic_DNA"/>
</dbReference>
<evidence type="ECO:0000313" key="2">
    <source>
        <dbReference type="EMBL" id="KLD64225.1"/>
    </source>
</evidence>
<feature type="transmembrane region" description="Helical" evidence="1">
    <location>
        <begin position="62"/>
        <end position="81"/>
    </location>
</feature>
<keyword evidence="1" id="KW-0472">Membrane</keyword>
<comment type="caution">
    <text evidence="2">The sequence shown here is derived from an EMBL/GenBank/DDBJ whole genome shotgun (WGS) entry which is preliminary data.</text>
</comment>
<dbReference type="OrthoDB" id="5959511at2"/>
<sequence length="96" mass="9803">MFAISVLLMLIVGIWLGVALIGLVFKLAFALIGGLFSLVGAVLGLVFGGIALLIAAPIVALALLPLCLPVIVLVAMVWAIVRLARGPAQPAPVNAH</sequence>